<dbReference type="InterPro" id="IPR050849">
    <property type="entry name" value="HAD-like_hydrolase_phosphatase"/>
</dbReference>
<accession>A0A9P4I721</accession>
<protein>
    <recommendedName>
        <fullName evidence="3">HAD-like protein</fullName>
    </recommendedName>
</protein>
<evidence type="ECO:0008006" key="3">
    <source>
        <dbReference type="Google" id="ProtNLM"/>
    </source>
</evidence>
<evidence type="ECO:0000313" key="1">
    <source>
        <dbReference type="EMBL" id="KAF2094118.1"/>
    </source>
</evidence>
<sequence>MASSHFSKVLKDVFRRASSPSRTTKARRIHLILDFDGTLTYSDTLAVLGNIQPTLTRPKPSLTWNEIAVAYIQDYSTHEASYTPRKEDRRTLFQEREWLASLAPIESCSAQRVEEAGTFTGVTSSDIESTARKAVDDGSIKLRNGWQSLLTTGHDMDVSIMSVNWSRTFIKAVLLAAGARVVDQSRFRLGESLHKLQIHANEIGGLEREGGSDGSLEGEIRTSGDKVRVMKEIGLGAEEKPTVVYVGDSNTDLECLVEADVGICMRDVDMGSGQKSLAETLERLDIDVVPLDEITNQQEEGEGRKQLYWASDFEGIGRLLGIAE</sequence>
<proteinExistence type="predicted"/>
<comment type="caution">
    <text evidence="1">The sequence shown here is derived from an EMBL/GenBank/DDBJ whole genome shotgun (WGS) entry which is preliminary data.</text>
</comment>
<dbReference type="Proteomes" id="UP000799772">
    <property type="component" value="Unassembled WGS sequence"/>
</dbReference>
<dbReference type="PANTHER" id="PTHR28181:SF1">
    <property type="entry name" value="COLD TOLERANCE PROTEIN 1"/>
    <property type="match status" value="1"/>
</dbReference>
<gene>
    <name evidence="1" type="ORF">NA57DRAFT_47016</name>
</gene>
<dbReference type="EMBL" id="ML978135">
    <property type="protein sequence ID" value="KAF2094118.1"/>
    <property type="molecule type" value="Genomic_DNA"/>
</dbReference>
<evidence type="ECO:0000313" key="2">
    <source>
        <dbReference type="Proteomes" id="UP000799772"/>
    </source>
</evidence>
<dbReference type="InterPro" id="IPR023214">
    <property type="entry name" value="HAD_sf"/>
</dbReference>
<organism evidence="1 2">
    <name type="scientific">Rhizodiscina lignyota</name>
    <dbReference type="NCBI Taxonomy" id="1504668"/>
    <lineage>
        <taxon>Eukaryota</taxon>
        <taxon>Fungi</taxon>
        <taxon>Dikarya</taxon>
        <taxon>Ascomycota</taxon>
        <taxon>Pezizomycotina</taxon>
        <taxon>Dothideomycetes</taxon>
        <taxon>Pleosporomycetidae</taxon>
        <taxon>Aulographales</taxon>
        <taxon>Rhizodiscinaceae</taxon>
        <taxon>Rhizodiscina</taxon>
    </lineage>
</organism>
<keyword evidence="2" id="KW-1185">Reference proteome</keyword>
<name>A0A9P4I721_9PEZI</name>
<dbReference type="PANTHER" id="PTHR28181">
    <property type="entry name" value="UPF0655 PROTEIN YCR015C"/>
    <property type="match status" value="1"/>
</dbReference>
<dbReference type="AlphaFoldDB" id="A0A9P4I721"/>
<dbReference type="SUPFAM" id="SSF56784">
    <property type="entry name" value="HAD-like"/>
    <property type="match status" value="1"/>
</dbReference>
<dbReference type="InterPro" id="IPR036412">
    <property type="entry name" value="HAD-like_sf"/>
</dbReference>
<reference evidence="1" key="1">
    <citation type="journal article" date="2020" name="Stud. Mycol.">
        <title>101 Dothideomycetes genomes: a test case for predicting lifestyles and emergence of pathogens.</title>
        <authorList>
            <person name="Haridas S."/>
            <person name="Albert R."/>
            <person name="Binder M."/>
            <person name="Bloem J."/>
            <person name="Labutti K."/>
            <person name="Salamov A."/>
            <person name="Andreopoulos B."/>
            <person name="Baker S."/>
            <person name="Barry K."/>
            <person name="Bills G."/>
            <person name="Bluhm B."/>
            <person name="Cannon C."/>
            <person name="Castanera R."/>
            <person name="Culley D."/>
            <person name="Daum C."/>
            <person name="Ezra D."/>
            <person name="Gonzalez J."/>
            <person name="Henrissat B."/>
            <person name="Kuo A."/>
            <person name="Liang C."/>
            <person name="Lipzen A."/>
            <person name="Lutzoni F."/>
            <person name="Magnuson J."/>
            <person name="Mondo S."/>
            <person name="Nolan M."/>
            <person name="Ohm R."/>
            <person name="Pangilinan J."/>
            <person name="Park H.-J."/>
            <person name="Ramirez L."/>
            <person name="Alfaro M."/>
            <person name="Sun H."/>
            <person name="Tritt A."/>
            <person name="Yoshinaga Y."/>
            <person name="Zwiers L.-H."/>
            <person name="Turgeon B."/>
            <person name="Goodwin S."/>
            <person name="Spatafora J."/>
            <person name="Crous P."/>
            <person name="Grigoriev I."/>
        </authorList>
    </citation>
    <scope>NUCLEOTIDE SEQUENCE</scope>
    <source>
        <strain evidence="1">CBS 133067</strain>
    </source>
</reference>
<dbReference type="OrthoDB" id="10255128at2759"/>
<dbReference type="Gene3D" id="3.40.50.1000">
    <property type="entry name" value="HAD superfamily/HAD-like"/>
    <property type="match status" value="1"/>
</dbReference>